<dbReference type="NCBIfam" id="TIGR01128">
    <property type="entry name" value="holA"/>
    <property type="match status" value="1"/>
</dbReference>
<dbReference type="InterPro" id="IPR010372">
    <property type="entry name" value="DNA_pol3_delta_N"/>
</dbReference>
<evidence type="ECO:0000256" key="7">
    <source>
        <dbReference type="ARBA" id="ARBA00034754"/>
    </source>
</evidence>
<gene>
    <name evidence="11" type="ORF">AUK40_05175</name>
</gene>
<sequence length="312" mass="35113">MIHVVFGEERYLAQERIREIRDSFTFVNPDFNIEHLDGPKSSLSEVRSHAAALPFLDAHRLVIVHGLLAAKKAPSAEELKAFFAEVPDYSEIVFVEDALDRRTQLAKVVLEHAQVHECAALKTAQIPQWIRDRAALKKGAIDPEAVSLLSSFVGTDLSLIDQELEKLLAYSAGGQISAQAVRDVSHQSFEEDVYTLVDSLATKRKDRAITLLHRNILSGTHPLSMLSMIIRQFRLLIAARDLIDQHRTQADLIREWALHPYVAQKVFQQARSYSMPQLKQIYGDLSRLDRDIKYGVVEGDLALDLWIAGLSA</sequence>
<evidence type="ECO:0000256" key="2">
    <source>
        <dbReference type="ARBA" id="ARBA00017703"/>
    </source>
</evidence>
<keyword evidence="4" id="KW-0548">Nucleotidyltransferase</keyword>
<evidence type="ECO:0000256" key="3">
    <source>
        <dbReference type="ARBA" id="ARBA00022679"/>
    </source>
</evidence>
<dbReference type="InterPro" id="IPR008921">
    <property type="entry name" value="DNA_pol3_clamp-load_cplx_C"/>
</dbReference>
<reference evidence="11 12" key="1">
    <citation type="journal article" date="2016" name="Environ. Microbiol.">
        <title>Genomic resolution of a cold subsurface aquifer community provides metabolic insights for novel microbes adapted to high CO concentrations.</title>
        <authorList>
            <person name="Probst A.J."/>
            <person name="Castelle C.J."/>
            <person name="Singh A."/>
            <person name="Brown C.T."/>
            <person name="Anantharaman K."/>
            <person name="Sharon I."/>
            <person name="Hug L.A."/>
            <person name="Burstein D."/>
            <person name="Emerson J.B."/>
            <person name="Thomas B.C."/>
            <person name="Banfield J.F."/>
        </authorList>
    </citation>
    <scope>NUCLEOTIDE SEQUENCE [LARGE SCALE GENOMIC DNA]</scope>
    <source>
        <strain evidence="11">CG2_30_54_11</strain>
    </source>
</reference>
<comment type="similarity">
    <text evidence="7">Belongs to the DNA polymerase HolA subunit family.</text>
</comment>
<dbReference type="Pfam" id="PF21694">
    <property type="entry name" value="DNA_pol3_delta_C"/>
    <property type="match status" value="1"/>
</dbReference>
<dbReference type="GO" id="GO:0009360">
    <property type="term" value="C:DNA polymerase III complex"/>
    <property type="evidence" value="ECO:0007669"/>
    <property type="project" value="InterPro"/>
</dbReference>
<feature type="domain" description="DNA polymerase III delta subunit-like C-terminal" evidence="10">
    <location>
        <begin position="190"/>
        <end position="308"/>
    </location>
</feature>
<dbReference type="SUPFAM" id="SSF52540">
    <property type="entry name" value="P-loop containing nucleoside triphosphate hydrolases"/>
    <property type="match status" value="1"/>
</dbReference>
<evidence type="ECO:0000256" key="5">
    <source>
        <dbReference type="ARBA" id="ARBA00022705"/>
    </source>
</evidence>
<dbReference type="GO" id="GO:0003887">
    <property type="term" value="F:DNA-directed DNA polymerase activity"/>
    <property type="evidence" value="ECO:0007669"/>
    <property type="project" value="UniProtKB-KW"/>
</dbReference>
<dbReference type="SUPFAM" id="SSF48019">
    <property type="entry name" value="post-AAA+ oligomerization domain-like"/>
    <property type="match status" value="1"/>
</dbReference>
<evidence type="ECO:0000259" key="10">
    <source>
        <dbReference type="Pfam" id="PF21694"/>
    </source>
</evidence>
<dbReference type="InterPro" id="IPR005790">
    <property type="entry name" value="DNA_polIII_delta"/>
</dbReference>
<dbReference type="GO" id="GO:0006261">
    <property type="term" value="P:DNA-templated DNA replication"/>
    <property type="evidence" value="ECO:0007669"/>
    <property type="project" value="TreeGrafter"/>
</dbReference>
<dbReference type="EMBL" id="MNZT01000090">
    <property type="protein sequence ID" value="OIP96246.1"/>
    <property type="molecule type" value="Genomic_DNA"/>
</dbReference>
<dbReference type="InterPro" id="IPR048466">
    <property type="entry name" value="DNA_pol3_delta-like_C"/>
</dbReference>
<evidence type="ECO:0000259" key="9">
    <source>
        <dbReference type="Pfam" id="PF06144"/>
    </source>
</evidence>
<dbReference type="Pfam" id="PF06144">
    <property type="entry name" value="DNA_pol3_delta"/>
    <property type="match status" value="1"/>
</dbReference>
<feature type="domain" description="DNA polymerase III delta N-terminal" evidence="9">
    <location>
        <begin position="3"/>
        <end position="118"/>
    </location>
</feature>
<evidence type="ECO:0000256" key="6">
    <source>
        <dbReference type="ARBA" id="ARBA00022932"/>
    </source>
</evidence>
<dbReference type="EC" id="2.7.7.7" evidence="1"/>
<keyword evidence="6" id="KW-0239">DNA-directed DNA polymerase</keyword>
<dbReference type="Proteomes" id="UP000183245">
    <property type="component" value="Unassembled WGS sequence"/>
</dbReference>
<comment type="caution">
    <text evidence="11">The sequence shown here is derived from an EMBL/GenBank/DDBJ whole genome shotgun (WGS) entry which is preliminary data.</text>
</comment>
<dbReference type="CDD" id="cd18138">
    <property type="entry name" value="HLD_clamp_pol_III_delta"/>
    <property type="match status" value="1"/>
</dbReference>
<accession>A0A1J5IVG1</accession>
<dbReference type="AlphaFoldDB" id="A0A1J5IVG1"/>
<dbReference type="PANTHER" id="PTHR34388">
    <property type="entry name" value="DNA POLYMERASE III SUBUNIT DELTA"/>
    <property type="match status" value="1"/>
</dbReference>
<evidence type="ECO:0000256" key="1">
    <source>
        <dbReference type="ARBA" id="ARBA00012417"/>
    </source>
</evidence>
<name>A0A1J5IVG1_9BACT</name>
<dbReference type="Gene3D" id="1.10.8.60">
    <property type="match status" value="1"/>
</dbReference>
<evidence type="ECO:0000256" key="8">
    <source>
        <dbReference type="ARBA" id="ARBA00049244"/>
    </source>
</evidence>
<evidence type="ECO:0000313" key="11">
    <source>
        <dbReference type="EMBL" id="OIP96246.1"/>
    </source>
</evidence>
<comment type="catalytic activity">
    <reaction evidence="8">
        <text>DNA(n) + a 2'-deoxyribonucleoside 5'-triphosphate = DNA(n+1) + diphosphate</text>
        <dbReference type="Rhea" id="RHEA:22508"/>
        <dbReference type="Rhea" id="RHEA-COMP:17339"/>
        <dbReference type="Rhea" id="RHEA-COMP:17340"/>
        <dbReference type="ChEBI" id="CHEBI:33019"/>
        <dbReference type="ChEBI" id="CHEBI:61560"/>
        <dbReference type="ChEBI" id="CHEBI:173112"/>
        <dbReference type="EC" id="2.7.7.7"/>
    </reaction>
</comment>
<dbReference type="Gene3D" id="3.40.50.300">
    <property type="entry name" value="P-loop containing nucleotide triphosphate hydrolases"/>
    <property type="match status" value="1"/>
</dbReference>
<dbReference type="PANTHER" id="PTHR34388:SF1">
    <property type="entry name" value="DNA POLYMERASE III SUBUNIT DELTA"/>
    <property type="match status" value="1"/>
</dbReference>
<dbReference type="Gene3D" id="1.20.272.10">
    <property type="match status" value="1"/>
</dbReference>
<protein>
    <recommendedName>
        <fullName evidence="2">DNA polymerase III subunit delta</fullName>
        <ecNumber evidence="1">2.7.7.7</ecNumber>
    </recommendedName>
</protein>
<dbReference type="GO" id="GO:0003677">
    <property type="term" value="F:DNA binding"/>
    <property type="evidence" value="ECO:0007669"/>
    <property type="project" value="InterPro"/>
</dbReference>
<dbReference type="InterPro" id="IPR027417">
    <property type="entry name" value="P-loop_NTPase"/>
</dbReference>
<dbReference type="STRING" id="1817892.AUK40_05175"/>
<keyword evidence="3" id="KW-0808">Transferase</keyword>
<organism evidence="11 12">
    <name type="scientific">Candidatus Wirthbacteria bacterium CG2_30_54_11</name>
    <dbReference type="NCBI Taxonomy" id="1817892"/>
    <lineage>
        <taxon>Bacteria</taxon>
        <taxon>Candidatus Wirthbacteria</taxon>
    </lineage>
</organism>
<evidence type="ECO:0000256" key="4">
    <source>
        <dbReference type="ARBA" id="ARBA00022695"/>
    </source>
</evidence>
<evidence type="ECO:0000313" key="12">
    <source>
        <dbReference type="Proteomes" id="UP000183245"/>
    </source>
</evidence>
<proteinExistence type="inferred from homology"/>
<keyword evidence="5" id="KW-0235">DNA replication</keyword>